<sequence>MTATPRAPAPAPPPVQVFVFDDRLGQKEGDELSKILARFPSRVPDDALASDLGLVEGVARFASYFVARRKSSSDASASSSSSSSSRASLFETKTQTIRSRRRRVTCASFEPNLWWTLAIDDRVAPADEIRDAALVELLARANESHVLVRPIHWSPYDPVRVVNADP</sequence>
<evidence type="ECO:0000256" key="1">
    <source>
        <dbReference type="ARBA" id="ARBA00005352"/>
    </source>
</evidence>
<dbReference type="OrthoDB" id="240546at2759"/>
<dbReference type="GeneID" id="9687531"/>
<dbReference type="InterPro" id="IPR043987">
    <property type="entry name" value="CCZ1/INTU/HSP4_longin_1"/>
</dbReference>
<dbReference type="GO" id="GO:0035658">
    <property type="term" value="C:Mon1-Ccz1 complex"/>
    <property type="evidence" value="ECO:0007669"/>
    <property type="project" value="InterPro"/>
</dbReference>
<evidence type="ECO:0000256" key="2">
    <source>
        <dbReference type="SAM" id="MobiDB-lite"/>
    </source>
</evidence>
<dbReference type="EMBL" id="GG663745">
    <property type="protein sequence ID" value="EEH53586.1"/>
    <property type="molecule type" value="Genomic_DNA"/>
</dbReference>
<feature type="domain" description="CCZ1/INTU/HSP4 first Longin" evidence="3">
    <location>
        <begin position="17"/>
        <end position="78"/>
    </location>
</feature>
<dbReference type="Pfam" id="PF19031">
    <property type="entry name" value="Intu_longin_1"/>
    <property type="match status" value="1"/>
</dbReference>
<dbReference type="RefSeq" id="XP_003061874.1">
    <property type="nucleotide sequence ID" value="XM_003061828.1"/>
</dbReference>
<reference evidence="4 5" key="1">
    <citation type="journal article" date="2009" name="Science">
        <title>Green evolution and dynamic adaptations revealed by genomes of the marine picoeukaryotes Micromonas.</title>
        <authorList>
            <person name="Worden A.Z."/>
            <person name="Lee J.H."/>
            <person name="Mock T."/>
            <person name="Rouze P."/>
            <person name="Simmons M.P."/>
            <person name="Aerts A.L."/>
            <person name="Allen A.E."/>
            <person name="Cuvelier M.L."/>
            <person name="Derelle E."/>
            <person name="Everett M.V."/>
            <person name="Foulon E."/>
            <person name="Grimwood J."/>
            <person name="Gundlach H."/>
            <person name="Henrissat B."/>
            <person name="Napoli C."/>
            <person name="McDonald S.M."/>
            <person name="Parker M.S."/>
            <person name="Rombauts S."/>
            <person name="Salamov A."/>
            <person name="Von Dassow P."/>
            <person name="Badger J.H."/>
            <person name="Coutinho P.M."/>
            <person name="Demir E."/>
            <person name="Dubchak I."/>
            <person name="Gentemann C."/>
            <person name="Eikrem W."/>
            <person name="Gready J.E."/>
            <person name="John U."/>
            <person name="Lanier W."/>
            <person name="Lindquist E.A."/>
            <person name="Lucas S."/>
            <person name="Mayer K.F."/>
            <person name="Moreau H."/>
            <person name="Not F."/>
            <person name="Otillar R."/>
            <person name="Panaud O."/>
            <person name="Pangilinan J."/>
            <person name="Paulsen I."/>
            <person name="Piegu B."/>
            <person name="Poliakov A."/>
            <person name="Robbens S."/>
            <person name="Schmutz J."/>
            <person name="Toulza E."/>
            <person name="Wyss T."/>
            <person name="Zelensky A."/>
            <person name="Zhou K."/>
            <person name="Armbrust E.V."/>
            <person name="Bhattacharya D."/>
            <person name="Goodenough U.W."/>
            <person name="Van de Peer Y."/>
            <person name="Grigoriev I.V."/>
        </authorList>
    </citation>
    <scope>NUCLEOTIDE SEQUENCE [LARGE SCALE GENOMIC DNA]</scope>
    <source>
        <strain evidence="4 5">CCMP1545</strain>
    </source>
</reference>
<evidence type="ECO:0000313" key="5">
    <source>
        <dbReference type="Proteomes" id="UP000001876"/>
    </source>
</evidence>
<comment type="similarity">
    <text evidence="1">Belongs to the CCZ1 family.</text>
</comment>
<keyword evidence="5" id="KW-1185">Reference proteome</keyword>
<dbReference type="Proteomes" id="UP000001876">
    <property type="component" value="Unassembled WGS sequence"/>
</dbReference>
<name>C1N2H8_MICPC</name>
<organism evidence="5">
    <name type="scientific">Micromonas pusilla (strain CCMP1545)</name>
    <name type="common">Picoplanktonic green alga</name>
    <dbReference type="NCBI Taxonomy" id="564608"/>
    <lineage>
        <taxon>Eukaryota</taxon>
        <taxon>Viridiplantae</taxon>
        <taxon>Chlorophyta</taxon>
        <taxon>Mamiellophyceae</taxon>
        <taxon>Mamiellales</taxon>
        <taxon>Mamiellaceae</taxon>
        <taxon>Micromonas</taxon>
    </lineage>
</organism>
<evidence type="ECO:0000259" key="3">
    <source>
        <dbReference type="Pfam" id="PF19031"/>
    </source>
</evidence>
<protein>
    <submittedName>
        <fullName evidence="4">Predicted protein</fullName>
    </submittedName>
</protein>
<gene>
    <name evidence="4" type="ORF">MICPUCDRAFT_69849</name>
</gene>
<accession>C1N2H8</accession>
<feature type="region of interest" description="Disordered" evidence="2">
    <location>
        <begin position="70"/>
        <end position="92"/>
    </location>
</feature>
<dbReference type="InterPro" id="IPR013176">
    <property type="entry name" value="Ccz1"/>
</dbReference>
<dbReference type="GO" id="GO:0016192">
    <property type="term" value="P:vesicle-mediated transport"/>
    <property type="evidence" value="ECO:0007669"/>
    <property type="project" value="InterPro"/>
</dbReference>
<dbReference type="PANTHER" id="PTHR13056:SF0">
    <property type="entry name" value="VACUOLAR FUSION PROTEIN CCZ1 HOMOLOG-RELATED"/>
    <property type="match status" value="1"/>
</dbReference>
<evidence type="ECO:0000313" key="4">
    <source>
        <dbReference type="EMBL" id="EEH53586.1"/>
    </source>
</evidence>
<dbReference type="AlphaFoldDB" id="C1N2H8"/>
<feature type="compositionally biased region" description="Low complexity" evidence="2">
    <location>
        <begin position="73"/>
        <end position="88"/>
    </location>
</feature>
<proteinExistence type="inferred from homology"/>
<dbReference type="KEGG" id="mpp:MICPUCDRAFT_69849"/>
<dbReference type="PANTHER" id="PTHR13056">
    <property type="entry name" value="VACUOLAR FUSION PROTEIN CCZ1 HOMOLOG-RELATED"/>
    <property type="match status" value="1"/>
</dbReference>